<sequence length="442" mass="48178">MAFAAEPAGAQTPPPPTEQIHTPPAPRFGYHDSWEPFAPRKSARLSSQRAANRTPSPRPSARQQAPSSRMPKNFILGSDAPMASPMSSPRKRSHSALEARQHASASLTAEGTAQAAAALGLGIETNVQRPASTSLSHATGMLPTPSKTPQKPPNQKTAASIQSFARNLFAAESEEMPFTPGRRSRKHSEPTMKAKAEEVAIEIFTDSHDRVPEKDSSEANPFFSEPAEEPSKRRSNRRWVNIPGQGLQPVVEASGQDEGMIHIPGEGLQAVKDASARDDGMICVFRGKKYFCKFDDQDENREQGGIGEDVEPRLERPLTRASVKPRLLFPPKKPSAADEDDEEATTDIEDMNMVDIAPQTPTKSKTVIAKTPDAPRFAPASPPQTKRTTRSTNKLSDTPMKVPGRKSPFDSWPRTKEPQHQSSAPKRAGESLHSTTAKKNRA</sequence>
<organism evidence="2 3">
    <name type="scientific">Moelleriella libera RCEF 2490</name>
    <dbReference type="NCBI Taxonomy" id="1081109"/>
    <lineage>
        <taxon>Eukaryota</taxon>
        <taxon>Fungi</taxon>
        <taxon>Dikarya</taxon>
        <taxon>Ascomycota</taxon>
        <taxon>Pezizomycotina</taxon>
        <taxon>Sordariomycetes</taxon>
        <taxon>Hypocreomycetidae</taxon>
        <taxon>Hypocreales</taxon>
        <taxon>Clavicipitaceae</taxon>
        <taxon>Moelleriella</taxon>
    </lineage>
</organism>
<feature type="compositionally biased region" description="Polar residues" evidence="1">
    <location>
        <begin position="145"/>
        <end position="165"/>
    </location>
</feature>
<comment type="caution">
    <text evidence="2">The sequence shown here is derived from an EMBL/GenBank/DDBJ whole genome shotgun (WGS) entry which is preliminary data.</text>
</comment>
<feature type="region of interest" description="Disordered" evidence="1">
    <location>
        <begin position="1"/>
        <end position="112"/>
    </location>
</feature>
<gene>
    <name evidence="2" type="ORF">AAL_06676</name>
</gene>
<protein>
    <submittedName>
        <fullName evidence="2">Uncharacterized protein</fullName>
    </submittedName>
</protein>
<dbReference type="Proteomes" id="UP000078544">
    <property type="component" value="Unassembled WGS sequence"/>
</dbReference>
<feature type="region of interest" description="Disordered" evidence="1">
    <location>
        <begin position="298"/>
        <end position="442"/>
    </location>
</feature>
<feature type="compositionally biased region" description="Polar residues" evidence="1">
    <location>
        <begin position="44"/>
        <end position="67"/>
    </location>
</feature>
<feature type="compositionally biased region" description="Acidic residues" evidence="1">
    <location>
        <begin position="337"/>
        <end position="352"/>
    </location>
</feature>
<evidence type="ECO:0000313" key="2">
    <source>
        <dbReference type="EMBL" id="KZZ91440.1"/>
    </source>
</evidence>
<dbReference type="AlphaFoldDB" id="A0A166NPD8"/>
<reference evidence="2 3" key="1">
    <citation type="journal article" date="2016" name="Genome Biol. Evol.">
        <title>Divergent and convergent evolution of fungal pathogenicity.</title>
        <authorList>
            <person name="Shang Y."/>
            <person name="Xiao G."/>
            <person name="Zheng P."/>
            <person name="Cen K."/>
            <person name="Zhan S."/>
            <person name="Wang C."/>
        </authorList>
    </citation>
    <scope>NUCLEOTIDE SEQUENCE [LARGE SCALE GENOMIC DNA]</scope>
    <source>
        <strain evidence="2 3">RCEF 2490</strain>
    </source>
</reference>
<name>A0A166NPD8_9HYPO</name>
<keyword evidence="3" id="KW-1185">Reference proteome</keyword>
<evidence type="ECO:0000313" key="3">
    <source>
        <dbReference type="Proteomes" id="UP000078544"/>
    </source>
</evidence>
<feature type="compositionally biased region" description="Basic and acidic residues" evidence="1">
    <location>
        <begin position="205"/>
        <end position="217"/>
    </location>
</feature>
<evidence type="ECO:0000256" key="1">
    <source>
        <dbReference type="SAM" id="MobiDB-lite"/>
    </source>
</evidence>
<feature type="compositionally biased region" description="Polar residues" evidence="1">
    <location>
        <begin position="383"/>
        <end position="396"/>
    </location>
</feature>
<feature type="compositionally biased region" description="Basic and acidic residues" evidence="1">
    <location>
        <begin position="187"/>
        <end position="198"/>
    </location>
</feature>
<feature type="region of interest" description="Disordered" evidence="1">
    <location>
        <begin position="130"/>
        <end position="241"/>
    </location>
</feature>
<dbReference type="OrthoDB" id="5398515at2759"/>
<accession>A0A166NPD8</accession>
<proteinExistence type="predicted"/>
<dbReference type="EMBL" id="AZGY01000018">
    <property type="protein sequence ID" value="KZZ91440.1"/>
    <property type="molecule type" value="Genomic_DNA"/>
</dbReference>